<evidence type="ECO:0000313" key="1">
    <source>
        <dbReference type="EMBL" id="ANH51830.1"/>
    </source>
</evidence>
<name>A0A173GDY7_9CAUD</name>
<reference evidence="1 2" key="1">
    <citation type="submission" date="2016-03" db="EMBL/GenBank/DDBJ databases">
        <authorList>
            <person name="Sharma R."/>
            <person name="Esplin I.N.D."/>
            <person name="Berg J.A."/>
            <person name="Jensen G.L."/>
            <person name="Keele B.R."/>
            <person name="Ward M.E.H."/>
            <person name="Breakwell D.P."/>
            <person name="Hope S."/>
            <person name="Grose J.H."/>
        </authorList>
    </citation>
    <scope>NUCLEOTIDE SEQUENCE [LARGE SCALE GENOMIC DNA]</scope>
</reference>
<organism evidence="1 2">
    <name type="scientific">Erwinia phage vB_EamM_RAY</name>
    <dbReference type="NCBI Taxonomy" id="1815987"/>
    <lineage>
        <taxon>Viruses</taxon>
        <taxon>Duplodnaviria</taxon>
        <taxon>Heunggongvirae</taxon>
        <taxon>Uroviricota</taxon>
        <taxon>Caudoviricetes</taxon>
        <taxon>Chimalliviridae</taxon>
        <taxon>Agricanvirus</taxon>
        <taxon>Agricanvirus ray</taxon>
    </lineage>
</organism>
<proteinExistence type="predicted"/>
<dbReference type="Proteomes" id="UP000222079">
    <property type="component" value="Segment"/>
</dbReference>
<sequence>MNKKKQVTIFVAGDVNSAKTTVIAIIEKALKEAGLDTTLLAHAAADAEYFVGEKLTPEHISAINEKVEISIEELTRPAPTNDDGSRPESYVAIVHSAGIKILPRNS</sequence>
<keyword evidence="2" id="KW-1185">Reference proteome</keyword>
<gene>
    <name evidence="1" type="ORF">RAY_49</name>
</gene>
<accession>A0A173GDY7</accession>
<dbReference type="EMBL" id="KU886224">
    <property type="protein sequence ID" value="ANH51830.1"/>
    <property type="molecule type" value="Genomic_DNA"/>
</dbReference>
<protein>
    <submittedName>
        <fullName evidence="1">Uncharacterized protein</fullName>
    </submittedName>
</protein>
<evidence type="ECO:0000313" key="2">
    <source>
        <dbReference type="Proteomes" id="UP000222079"/>
    </source>
</evidence>